<comment type="caution">
    <text evidence="8">Lacks conserved residue(s) required for the propagation of feature annotation.</text>
</comment>
<feature type="transmembrane region" description="Helical" evidence="8">
    <location>
        <begin position="68"/>
        <end position="86"/>
    </location>
</feature>
<keyword evidence="3 8" id="KW-0812">Transmembrane</keyword>
<feature type="signal peptide" evidence="9">
    <location>
        <begin position="1"/>
        <end position="19"/>
    </location>
</feature>
<evidence type="ECO:0000256" key="5">
    <source>
        <dbReference type="ARBA" id="ARBA00023065"/>
    </source>
</evidence>
<evidence type="ECO:0000256" key="7">
    <source>
        <dbReference type="ARBA" id="ARBA00023211"/>
    </source>
</evidence>
<keyword evidence="4 8" id="KW-1133">Transmembrane helix</keyword>
<dbReference type="GO" id="GO:0005886">
    <property type="term" value="C:plasma membrane"/>
    <property type="evidence" value="ECO:0007669"/>
    <property type="project" value="UniProtKB-SubCell"/>
</dbReference>
<accession>A0A0F4PRW3</accession>
<evidence type="ECO:0000256" key="4">
    <source>
        <dbReference type="ARBA" id="ARBA00022989"/>
    </source>
</evidence>
<dbReference type="Proteomes" id="UP000033664">
    <property type="component" value="Unassembled WGS sequence"/>
</dbReference>
<keyword evidence="5 8" id="KW-0406">Ion transport</keyword>
<dbReference type="GeneID" id="58227326"/>
<dbReference type="PANTHER" id="PTHR35529:SF1">
    <property type="entry name" value="MANGANESE EFFLUX PUMP MNTP-RELATED"/>
    <property type="match status" value="1"/>
</dbReference>
<dbReference type="GO" id="GO:0005384">
    <property type="term" value="F:manganese ion transmembrane transporter activity"/>
    <property type="evidence" value="ECO:0007669"/>
    <property type="project" value="UniProtKB-UniRule"/>
</dbReference>
<keyword evidence="7 8" id="KW-0464">Manganese</keyword>
<dbReference type="EMBL" id="JXXZ01000002">
    <property type="protein sequence ID" value="KJZ01810.1"/>
    <property type="molecule type" value="Genomic_DNA"/>
</dbReference>
<evidence type="ECO:0000313" key="10">
    <source>
        <dbReference type="EMBL" id="KJZ01810.1"/>
    </source>
</evidence>
<feature type="chain" id="PRO_5002474620" description="Putative manganese efflux pump MntP" evidence="9">
    <location>
        <begin position="20"/>
        <end position="190"/>
    </location>
</feature>
<evidence type="ECO:0000256" key="9">
    <source>
        <dbReference type="SAM" id="SignalP"/>
    </source>
</evidence>
<keyword evidence="6 8" id="KW-0472">Membrane</keyword>
<evidence type="ECO:0000256" key="6">
    <source>
        <dbReference type="ARBA" id="ARBA00023136"/>
    </source>
</evidence>
<comment type="subcellular location">
    <subcellularLocation>
        <location evidence="8">Cell membrane</location>
        <topology evidence="8">Multi-pass membrane protein</topology>
    </subcellularLocation>
</comment>
<keyword evidence="1 8" id="KW-0813">Transport</keyword>
<dbReference type="PATRIC" id="fig|151081.8.peg.1648"/>
<gene>
    <name evidence="8" type="primary">mntP</name>
    <name evidence="10" type="ORF">TW72_02355</name>
</gene>
<dbReference type="Pfam" id="PF02659">
    <property type="entry name" value="Mntp"/>
    <property type="match status" value="1"/>
</dbReference>
<keyword evidence="2 8" id="KW-1003">Cell membrane</keyword>
<feature type="transmembrane region" description="Helical" evidence="8">
    <location>
        <begin position="126"/>
        <end position="154"/>
    </location>
</feature>
<feature type="transmembrane region" description="Helical" evidence="8">
    <location>
        <begin position="35"/>
        <end position="56"/>
    </location>
</feature>
<evidence type="ECO:0000256" key="2">
    <source>
        <dbReference type="ARBA" id="ARBA00022475"/>
    </source>
</evidence>
<keyword evidence="11" id="KW-1185">Reference proteome</keyword>
<dbReference type="InterPro" id="IPR003810">
    <property type="entry name" value="Mntp/YtaF"/>
</dbReference>
<dbReference type="AlphaFoldDB" id="A0A0F4PRW3"/>
<dbReference type="PANTHER" id="PTHR35529">
    <property type="entry name" value="MANGANESE EFFLUX PUMP MNTP-RELATED"/>
    <property type="match status" value="1"/>
</dbReference>
<evidence type="ECO:0000256" key="1">
    <source>
        <dbReference type="ARBA" id="ARBA00022448"/>
    </source>
</evidence>
<evidence type="ECO:0000313" key="11">
    <source>
        <dbReference type="Proteomes" id="UP000033664"/>
    </source>
</evidence>
<feature type="transmembrane region" description="Helical" evidence="8">
    <location>
        <begin position="166"/>
        <end position="183"/>
    </location>
</feature>
<organism evidence="10 11">
    <name type="scientific">Pseudoalteromonas ruthenica</name>
    <dbReference type="NCBI Taxonomy" id="151081"/>
    <lineage>
        <taxon>Bacteria</taxon>
        <taxon>Pseudomonadati</taxon>
        <taxon>Pseudomonadota</taxon>
        <taxon>Gammaproteobacteria</taxon>
        <taxon>Alteromonadales</taxon>
        <taxon>Pseudoalteromonadaceae</taxon>
        <taxon>Pseudoalteromonas</taxon>
    </lineage>
</organism>
<evidence type="ECO:0000256" key="8">
    <source>
        <dbReference type="HAMAP-Rule" id="MF_01521"/>
    </source>
</evidence>
<name>A0A0F4PRW3_9GAMM</name>
<dbReference type="RefSeq" id="WP_045979206.1">
    <property type="nucleotide sequence ID" value="NZ_CP023396.1"/>
</dbReference>
<proteinExistence type="inferred from homology"/>
<keyword evidence="9" id="KW-0732">Signal</keyword>
<comment type="caution">
    <text evidence="10">The sequence shown here is derived from an EMBL/GenBank/DDBJ whole genome shotgun (WGS) entry which is preliminary data.</text>
</comment>
<comment type="function">
    <text evidence="8">Probably functions as a manganese efflux pump.</text>
</comment>
<evidence type="ECO:0000256" key="3">
    <source>
        <dbReference type="ARBA" id="ARBA00022692"/>
    </source>
</evidence>
<comment type="similarity">
    <text evidence="8">Belongs to the MntP (TC 9.B.29) family.</text>
</comment>
<reference evidence="10 11" key="1">
    <citation type="journal article" date="2015" name="BMC Genomics">
        <title>Genome mining reveals unlocked bioactive potential of marine Gram-negative bacteria.</title>
        <authorList>
            <person name="Machado H."/>
            <person name="Sonnenschein E.C."/>
            <person name="Melchiorsen J."/>
            <person name="Gram L."/>
        </authorList>
    </citation>
    <scope>NUCLEOTIDE SEQUENCE [LARGE SCALE GENOMIC DNA]</scope>
    <source>
        <strain evidence="10 11">S3137</strain>
    </source>
</reference>
<protein>
    <recommendedName>
        <fullName evidence="8">Putative manganese efflux pump MntP</fullName>
    </recommendedName>
</protein>
<dbReference type="HAMAP" id="MF_01521">
    <property type="entry name" value="MntP_pump"/>
    <property type="match status" value="1"/>
</dbReference>
<sequence length="190" mass="20051">MSIFALMLLALAMSTDAFAASISKGAYLRHPRLLSAIKMGLIFGIIEGTTPLIGWLIGNAGAHYIEEFDHWVAFILLLLLGTHMIVESVKEDDDTQSEAAQKSSIAKVILTAIGTSLDALTVGVSLAFVAVNIYLAALMIGLATALMVTMGSLLGHRLATVIGKRAETLGGVVLVVIGSWILYSHLSTVA</sequence>
<dbReference type="OrthoDB" id="9811590at2"/>
<dbReference type="InterPro" id="IPR022929">
    <property type="entry name" value="Put_MntP"/>
</dbReference>